<comment type="similarity">
    <text evidence="5">Belongs to the FRRS1 family.</text>
</comment>
<evidence type="ECO:0000256" key="15">
    <source>
        <dbReference type="ARBA" id="ARBA00023004"/>
    </source>
</evidence>
<dbReference type="AlphaFoldDB" id="A0A8S3ZCK8"/>
<sequence length="607" mass="68136">MPRLAVFLLALGILSWIYRVEGYPNGAPWSTCFTRYPKHNNQGTQTTPCPIGITFSAPVFAPGEEIVIKVEDPNPNKQWFSGIQMAAFRDSGNHEEIVGTFINYPTDKLKAITCFAGSRNMITHKNNLKVKTLELTWKAPSEHVGNVTFKATIVINYETFWTGLEAQLPSADQDTATIKPPLYKAISWKHLVQDVDFSGCGDTKGCFLHPQHCTGDNCLAAVSFQHRPSTDDYFFEMHTTAAAAAGWISLGFSDNKEMGDDETISCVFSAGFGSVQHGWNPGSYNTRMLTRFLSEVEIRQSDGQLQCKFVLPKESSAYIINSKSDVLNYTNITFNKERGWYLMLAWGDTMPASDVLAKHVEMPVVSSSKVNLKEAVVHRGSSFPVLVKIHASLMMIAWIFLSGIITVVSRHYRGWMPKVTLFGTKVWFQIHRGLALLVIIMTLTGIAAIFFQYGKDIRAFSIPHSYFGLIVVASVTLQVIAGFFRPGIDHEMRYLFNYGHRILGQTTHILAAVTMFLAYSIKYMSREQTYFGIAVLSTWVVLQLLWHIMYEILSLKGWLRFLSSQEDAGTDSDKYPDKNRLLTILFTIYVLTVAGLCVAALLAFLLY</sequence>
<dbReference type="InterPro" id="IPR006593">
    <property type="entry name" value="Cyt_b561/ferric_Rdtase_TM"/>
</dbReference>
<keyword evidence="18" id="KW-0325">Glycoprotein</keyword>
<dbReference type="PROSITE" id="PS51019">
    <property type="entry name" value="REELIN"/>
    <property type="match status" value="1"/>
</dbReference>
<evidence type="ECO:0000256" key="8">
    <source>
        <dbReference type="ARBA" id="ARBA00022529"/>
    </source>
</evidence>
<feature type="transmembrane region" description="Helical" evidence="19">
    <location>
        <begin position="389"/>
        <end position="412"/>
    </location>
</feature>
<keyword evidence="10 19" id="KW-0812">Transmembrane</keyword>
<dbReference type="GO" id="GO:0005576">
    <property type="term" value="C:extracellular region"/>
    <property type="evidence" value="ECO:0007669"/>
    <property type="project" value="UniProtKB-SubCell"/>
</dbReference>
<evidence type="ECO:0008006" key="25">
    <source>
        <dbReference type="Google" id="ProtNLM"/>
    </source>
</evidence>
<dbReference type="PANTHER" id="PTHR45828:SF9">
    <property type="entry name" value="CELL WALL INTEGRITY AND STRESS RESPONSE COMPONENT 4-LIKE-RELATED"/>
    <property type="match status" value="1"/>
</dbReference>
<keyword evidence="8" id="KW-0929">Antimicrobial</keyword>
<keyword evidence="9" id="KW-0399">Innate immunity</keyword>
<evidence type="ECO:0000259" key="21">
    <source>
        <dbReference type="PROSITE" id="PS50939"/>
    </source>
</evidence>
<evidence type="ECO:0000256" key="14">
    <source>
        <dbReference type="ARBA" id="ARBA00022989"/>
    </source>
</evidence>
<keyword evidence="15" id="KW-0408">Iron</keyword>
<comment type="similarity">
    <text evidence="4">Belongs to the insect defense protein family.</text>
</comment>
<evidence type="ECO:0000256" key="4">
    <source>
        <dbReference type="ARBA" id="ARBA00008501"/>
    </source>
</evidence>
<dbReference type="PROSITE" id="PS50939">
    <property type="entry name" value="CYTOCHROME_B561"/>
    <property type="match status" value="1"/>
</dbReference>
<dbReference type="Proteomes" id="UP000678393">
    <property type="component" value="Unassembled WGS sequence"/>
</dbReference>
<keyword evidence="24" id="KW-1185">Reference proteome</keyword>
<dbReference type="Pfam" id="PF03188">
    <property type="entry name" value="Cytochrom_B561"/>
    <property type="match status" value="1"/>
</dbReference>
<dbReference type="OrthoDB" id="6418377at2759"/>
<dbReference type="CDD" id="cd08760">
    <property type="entry name" value="Cyt_b561_FRRS1_like"/>
    <property type="match status" value="1"/>
</dbReference>
<comment type="caution">
    <text evidence="23">The sequence shown here is derived from an EMBL/GenBank/DDBJ whole genome shotgun (WGS) entry which is preliminary data.</text>
</comment>
<dbReference type="Gene3D" id="2.60.40.4060">
    <property type="entry name" value="Reeler domain"/>
    <property type="match status" value="1"/>
</dbReference>
<dbReference type="InterPro" id="IPR051237">
    <property type="entry name" value="Ferric-chelate_Red/DefProt"/>
</dbReference>
<dbReference type="Gene3D" id="1.20.120.1770">
    <property type="match status" value="1"/>
</dbReference>
<evidence type="ECO:0000256" key="1">
    <source>
        <dbReference type="ARBA" id="ARBA00001970"/>
    </source>
</evidence>
<evidence type="ECO:0000256" key="13">
    <source>
        <dbReference type="ARBA" id="ARBA00022982"/>
    </source>
</evidence>
<dbReference type="Pfam" id="PF02014">
    <property type="entry name" value="Reeler"/>
    <property type="match status" value="1"/>
</dbReference>
<organism evidence="23 24">
    <name type="scientific">Candidula unifasciata</name>
    <dbReference type="NCBI Taxonomy" id="100452"/>
    <lineage>
        <taxon>Eukaryota</taxon>
        <taxon>Metazoa</taxon>
        <taxon>Spiralia</taxon>
        <taxon>Lophotrochozoa</taxon>
        <taxon>Mollusca</taxon>
        <taxon>Gastropoda</taxon>
        <taxon>Heterobranchia</taxon>
        <taxon>Euthyneura</taxon>
        <taxon>Panpulmonata</taxon>
        <taxon>Eupulmonata</taxon>
        <taxon>Stylommatophora</taxon>
        <taxon>Helicina</taxon>
        <taxon>Helicoidea</taxon>
        <taxon>Geomitridae</taxon>
        <taxon>Candidula</taxon>
    </lineage>
</organism>
<dbReference type="SMART" id="SM00665">
    <property type="entry name" value="B561"/>
    <property type="match status" value="1"/>
</dbReference>
<evidence type="ECO:0000256" key="20">
    <source>
        <dbReference type="SAM" id="SignalP"/>
    </source>
</evidence>
<dbReference type="GO" id="GO:0045087">
    <property type="term" value="P:innate immune response"/>
    <property type="evidence" value="ECO:0007669"/>
    <property type="project" value="UniProtKB-KW"/>
</dbReference>
<dbReference type="Pfam" id="PF03351">
    <property type="entry name" value="DOMON"/>
    <property type="match status" value="1"/>
</dbReference>
<evidence type="ECO:0000256" key="17">
    <source>
        <dbReference type="ARBA" id="ARBA00023136"/>
    </source>
</evidence>
<dbReference type="InterPro" id="IPR005018">
    <property type="entry name" value="DOMON_domain"/>
</dbReference>
<dbReference type="EMBL" id="CAJHNH020001872">
    <property type="protein sequence ID" value="CAG5124771.1"/>
    <property type="molecule type" value="Genomic_DNA"/>
</dbReference>
<evidence type="ECO:0000256" key="9">
    <source>
        <dbReference type="ARBA" id="ARBA00022588"/>
    </source>
</evidence>
<comment type="subcellular location">
    <subcellularLocation>
        <location evidence="2">Membrane</location>
        <topology evidence="2">Multi-pass membrane protein</topology>
    </subcellularLocation>
    <subcellularLocation>
        <location evidence="3">Secreted</location>
    </subcellularLocation>
</comment>
<keyword evidence="16" id="KW-0044">Antibiotic</keyword>
<keyword evidence="6" id="KW-0813">Transport</keyword>
<keyword evidence="17 19" id="KW-0472">Membrane</keyword>
<evidence type="ECO:0000256" key="16">
    <source>
        <dbReference type="ARBA" id="ARBA00023022"/>
    </source>
</evidence>
<keyword evidence="13" id="KW-0249">Electron transport</keyword>
<feature type="transmembrane region" description="Helical" evidence="19">
    <location>
        <begin position="433"/>
        <end position="453"/>
    </location>
</feature>
<dbReference type="InterPro" id="IPR042307">
    <property type="entry name" value="Reeler_sf"/>
</dbReference>
<evidence type="ECO:0000313" key="24">
    <source>
        <dbReference type="Proteomes" id="UP000678393"/>
    </source>
</evidence>
<feature type="domain" description="Cytochrome b561" evidence="21">
    <location>
        <begin position="353"/>
        <end position="556"/>
    </location>
</feature>
<gene>
    <name evidence="23" type="ORF">CUNI_LOCUS10329</name>
</gene>
<dbReference type="PANTHER" id="PTHR45828">
    <property type="entry name" value="CYTOCHROME B561/FERRIC REDUCTASE TRANSMEMBRANE"/>
    <property type="match status" value="1"/>
</dbReference>
<keyword evidence="14 19" id="KW-1133">Transmembrane helix</keyword>
<evidence type="ECO:0000259" key="22">
    <source>
        <dbReference type="PROSITE" id="PS51019"/>
    </source>
</evidence>
<proteinExistence type="inferred from homology"/>
<dbReference type="CDD" id="cd09628">
    <property type="entry name" value="DOMON_SDR_2_like"/>
    <property type="match status" value="1"/>
</dbReference>
<feature type="transmembrane region" description="Helical" evidence="19">
    <location>
        <begin position="465"/>
        <end position="484"/>
    </location>
</feature>
<dbReference type="InterPro" id="IPR002861">
    <property type="entry name" value="Reeler_dom"/>
</dbReference>
<evidence type="ECO:0000256" key="11">
    <source>
        <dbReference type="ARBA" id="ARBA00022729"/>
    </source>
</evidence>
<dbReference type="GO" id="GO:0042742">
    <property type="term" value="P:defense response to bacterium"/>
    <property type="evidence" value="ECO:0007669"/>
    <property type="project" value="UniProtKB-KW"/>
</dbReference>
<keyword evidence="11 20" id="KW-0732">Signal</keyword>
<reference evidence="23" key="1">
    <citation type="submission" date="2021-04" db="EMBL/GenBank/DDBJ databases">
        <authorList>
            <consortium name="Molecular Ecology Group"/>
        </authorList>
    </citation>
    <scope>NUCLEOTIDE SEQUENCE</scope>
</reference>
<dbReference type="CDD" id="cd08544">
    <property type="entry name" value="Reeler"/>
    <property type="match status" value="1"/>
</dbReference>
<evidence type="ECO:0000256" key="6">
    <source>
        <dbReference type="ARBA" id="ARBA00022448"/>
    </source>
</evidence>
<evidence type="ECO:0000256" key="7">
    <source>
        <dbReference type="ARBA" id="ARBA00022525"/>
    </source>
</evidence>
<protein>
    <recommendedName>
        <fullName evidence="25">Ferric-chelate reductase 1</fullName>
    </recommendedName>
</protein>
<evidence type="ECO:0000256" key="3">
    <source>
        <dbReference type="ARBA" id="ARBA00004613"/>
    </source>
</evidence>
<evidence type="ECO:0000256" key="5">
    <source>
        <dbReference type="ARBA" id="ARBA00009195"/>
    </source>
</evidence>
<name>A0A8S3ZCK8_9EUPU</name>
<evidence type="ECO:0000256" key="2">
    <source>
        <dbReference type="ARBA" id="ARBA00004141"/>
    </source>
</evidence>
<feature type="domain" description="Reelin" evidence="22">
    <location>
        <begin position="17"/>
        <end position="184"/>
    </location>
</feature>
<dbReference type="GO" id="GO:0016020">
    <property type="term" value="C:membrane"/>
    <property type="evidence" value="ECO:0007669"/>
    <property type="project" value="UniProtKB-SubCell"/>
</dbReference>
<keyword evidence="12" id="KW-0391">Immunity</keyword>
<evidence type="ECO:0000256" key="18">
    <source>
        <dbReference type="ARBA" id="ARBA00023180"/>
    </source>
</evidence>
<evidence type="ECO:0000256" key="10">
    <source>
        <dbReference type="ARBA" id="ARBA00022692"/>
    </source>
</evidence>
<comment type="cofactor">
    <cofactor evidence="1">
        <name>heme b</name>
        <dbReference type="ChEBI" id="CHEBI:60344"/>
    </cofactor>
</comment>
<evidence type="ECO:0000256" key="12">
    <source>
        <dbReference type="ARBA" id="ARBA00022859"/>
    </source>
</evidence>
<feature type="chain" id="PRO_5035865597" description="Ferric-chelate reductase 1" evidence="20">
    <location>
        <begin position="23"/>
        <end position="607"/>
    </location>
</feature>
<keyword evidence="7" id="KW-0964">Secreted</keyword>
<evidence type="ECO:0000256" key="19">
    <source>
        <dbReference type="SAM" id="Phobius"/>
    </source>
</evidence>
<evidence type="ECO:0000313" key="23">
    <source>
        <dbReference type="EMBL" id="CAG5124771.1"/>
    </source>
</evidence>
<feature type="transmembrane region" description="Helical" evidence="19">
    <location>
        <begin position="581"/>
        <end position="606"/>
    </location>
</feature>
<accession>A0A8S3ZCK8</accession>
<feature type="transmembrane region" description="Helical" evidence="19">
    <location>
        <begin position="530"/>
        <end position="550"/>
    </location>
</feature>
<feature type="signal peptide" evidence="20">
    <location>
        <begin position="1"/>
        <end position="22"/>
    </location>
</feature>